<dbReference type="EMBL" id="MCFK01009499">
    <property type="protein sequence ID" value="RKF54776.1"/>
    <property type="molecule type" value="Genomic_DNA"/>
</dbReference>
<sequence>MVANVESSKSANEVITEFAQFKSEPLFDYYGRAVALLRLINFSDRRNDDFRETLSGAEDMVSDMLIKAFVAGLEEDSLSLDFIAHRATTTGSLAKTYDILLESRRLSESSSWRIALYHFILLLTVTAS</sequence>
<reference evidence="1 2" key="1">
    <citation type="journal article" date="2018" name="BMC Genomics">
        <title>Comparative genome analyses reveal sequence features reflecting distinct modes of host-adaptation between dicot and monocot powdery mildew.</title>
        <authorList>
            <person name="Wu Y."/>
            <person name="Ma X."/>
            <person name="Pan Z."/>
            <person name="Kale S.D."/>
            <person name="Song Y."/>
            <person name="King H."/>
            <person name="Zhang Q."/>
            <person name="Presley C."/>
            <person name="Deng X."/>
            <person name="Wei C.I."/>
            <person name="Xiao S."/>
        </authorList>
    </citation>
    <scope>NUCLEOTIDE SEQUENCE [LARGE SCALE GENOMIC DNA]</scope>
    <source>
        <strain evidence="1">UMSG2</strain>
    </source>
</reference>
<evidence type="ECO:0000313" key="2">
    <source>
        <dbReference type="Proteomes" id="UP000286134"/>
    </source>
</evidence>
<protein>
    <submittedName>
        <fullName evidence="1">Uncharacterized protein</fullName>
    </submittedName>
</protein>
<comment type="caution">
    <text evidence="1">The sequence shown here is derived from an EMBL/GenBank/DDBJ whole genome shotgun (WGS) entry which is preliminary data.</text>
</comment>
<proteinExistence type="predicted"/>
<dbReference type="Proteomes" id="UP000286134">
    <property type="component" value="Unassembled WGS sequence"/>
</dbReference>
<gene>
    <name evidence="1" type="ORF">OnM2_094054</name>
</gene>
<dbReference type="OrthoDB" id="3595120at2759"/>
<accession>A0A420HBE8</accession>
<dbReference type="AlphaFoldDB" id="A0A420HBE8"/>
<organism evidence="1 2">
    <name type="scientific">Erysiphe neolycopersici</name>
    <dbReference type="NCBI Taxonomy" id="212602"/>
    <lineage>
        <taxon>Eukaryota</taxon>
        <taxon>Fungi</taxon>
        <taxon>Dikarya</taxon>
        <taxon>Ascomycota</taxon>
        <taxon>Pezizomycotina</taxon>
        <taxon>Leotiomycetes</taxon>
        <taxon>Erysiphales</taxon>
        <taxon>Erysiphaceae</taxon>
        <taxon>Erysiphe</taxon>
    </lineage>
</organism>
<evidence type="ECO:0000313" key="1">
    <source>
        <dbReference type="EMBL" id="RKF54776.1"/>
    </source>
</evidence>
<keyword evidence="2" id="KW-1185">Reference proteome</keyword>
<name>A0A420HBE8_9PEZI</name>